<name>A0A212Q2E0_RHOAC</name>
<keyword evidence="2" id="KW-1185">Reference proteome</keyword>
<reference evidence="2" key="1">
    <citation type="submission" date="2017-06" db="EMBL/GenBank/DDBJ databases">
        <authorList>
            <person name="Varghese N."/>
            <person name="Submissions S."/>
        </authorList>
    </citation>
    <scope>NUCLEOTIDE SEQUENCE [LARGE SCALE GENOMIC DNA]</scope>
    <source>
        <strain evidence="2">DSM 137</strain>
    </source>
</reference>
<dbReference type="EMBL" id="FYDG01000001">
    <property type="protein sequence ID" value="SNB53414.1"/>
    <property type="molecule type" value="Genomic_DNA"/>
</dbReference>
<protein>
    <recommendedName>
        <fullName evidence="3">BioF2-like acetyltransferase domain-containing protein</fullName>
    </recommendedName>
</protein>
<evidence type="ECO:0008006" key="3">
    <source>
        <dbReference type="Google" id="ProtNLM"/>
    </source>
</evidence>
<gene>
    <name evidence="1" type="ORF">SAMN06265338_101332</name>
</gene>
<accession>A0A212Q2E0</accession>
<dbReference type="OrthoDB" id="9808976at2"/>
<organism evidence="1 2">
    <name type="scientific">Rhodoblastus acidophilus</name>
    <name type="common">Rhodopseudomonas acidophila</name>
    <dbReference type="NCBI Taxonomy" id="1074"/>
    <lineage>
        <taxon>Bacteria</taxon>
        <taxon>Pseudomonadati</taxon>
        <taxon>Pseudomonadota</taxon>
        <taxon>Alphaproteobacteria</taxon>
        <taxon>Hyphomicrobiales</taxon>
        <taxon>Rhodoblastaceae</taxon>
        <taxon>Rhodoblastus</taxon>
    </lineage>
</organism>
<dbReference type="Proteomes" id="UP000198418">
    <property type="component" value="Unassembled WGS sequence"/>
</dbReference>
<dbReference type="RefSeq" id="WP_088518821.1">
    <property type="nucleotide sequence ID" value="NZ_FYDG01000001.1"/>
</dbReference>
<sequence>MSAPSVPLDGLASQAIRPADPSPFVVQATRDFAIAAPVWSELDPAGSAFQTQEWIKPWFMTLGVPSGAEPLFVTARARATGRPVAFFVLCVRRRWGVRIAEFPDFGVSDYNMPICAPDLAVTDAELAALWVGVRDAVPGVDVFWFDKMPEALYGRPVPFARLGWMAPIDLRCWTLELPASRALYDSQSLKAKDRKEHKRKRRNLVERLGELQLVEAATREQAQAFYRALKAMRAERFRRQGRRDLLRIRRFARFYETLVLTGWPGRGAATSMSSSIRTRAPTCAIAWPGW</sequence>
<evidence type="ECO:0000313" key="1">
    <source>
        <dbReference type="EMBL" id="SNB53414.1"/>
    </source>
</evidence>
<evidence type="ECO:0000313" key="2">
    <source>
        <dbReference type="Proteomes" id="UP000198418"/>
    </source>
</evidence>
<proteinExistence type="predicted"/>
<dbReference type="AlphaFoldDB" id="A0A212Q2E0"/>